<reference evidence="1 2" key="1">
    <citation type="submission" date="2017-07" db="EMBL/GenBank/DDBJ databases">
        <title>Phylogenetic study on the rhizospheric bacterium Ochrobactrum sp. A44.</title>
        <authorList>
            <person name="Krzyzanowska D.M."/>
            <person name="Ossowicki A."/>
            <person name="Rajewska M."/>
            <person name="Maciag T."/>
            <person name="Kaczynski Z."/>
            <person name="Czerwicka M."/>
            <person name="Jafra S."/>
        </authorList>
    </citation>
    <scope>NUCLEOTIDE SEQUENCE [LARGE SCALE GENOMIC DNA]</scope>
    <source>
        <strain evidence="1 2">DSM 7216</strain>
    </source>
</reference>
<organism evidence="1 2">
    <name type="scientific">Brucella thiophenivorans</name>
    <dbReference type="NCBI Taxonomy" id="571255"/>
    <lineage>
        <taxon>Bacteria</taxon>
        <taxon>Pseudomonadati</taxon>
        <taxon>Pseudomonadota</taxon>
        <taxon>Alphaproteobacteria</taxon>
        <taxon>Hyphomicrobiales</taxon>
        <taxon>Brucellaceae</taxon>
        <taxon>Brucella/Ochrobactrum group</taxon>
        <taxon>Brucella</taxon>
    </lineage>
</organism>
<comment type="caution">
    <text evidence="1">The sequence shown here is derived from an EMBL/GenBank/DDBJ whole genome shotgun (WGS) entry which is preliminary data.</text>
</comment>
<protein>
    <submittedName>
        <fullName evidence="1">Putative secretion domain protein</fullName>
    </submittedName>
</protein>
<evidence type="ECO:0000313" key="1">
    <source>
        <dbReference type="EMBL" id="OYR15907.1"/>
    </source>
</evidence>
<accession>A0A256FM44</accession>
<gene>
    <name evidence="1" type="ORF">CEV31_2629</name>
</gene>
<keyword evidence="2" id="KW-1185">Reference proteome</keyword>
<proteinExistence type="predicted"/>
<dbReference type="Gene3D" id="2.40.30.170">
    <property type="match status" value="1"/>
</dbReference>
<sequence length="66" mass="7036">MLQGVVEQIFPATGTEFSVLKTGNASGNLIKVVQRLTVKIGLERGQDAVEHIRPGMSVHTSVDTSS</sequence>
<dbReference type="AlphaFoldDB" id="A0A256FM44"/>
<dbReference type="EMBL" id="NNRJ01000049">
    <property type="protein sequence ID" value="OYR15907.1"/>
    <property type="molecule type" value="Genomic_DNA"/>
</dbReference>
<evidence type="ECO:0000313" key="2">
    <source>
        <dbReference type="Proteomes" id="UP000215590"/>
    </source>
</evidence>
<dbReference type="Proteomes" id="UP000215590">
    <property type="component" value="Unassembled WGS sequence"/>
</dbReference>
<name>A0A256FM44_9HYPH</name>
<dbReference type="GO" id="GO:0055085">
    <property type="term" value="P:transmembrane transport"/>
    <property type="evidence" value="ECO:0007669"/>
    <property type="project" value="InterPro"/>
</dbReference>